<dbReference type="Pfam" id="PF16770">
    <property type="entry name" value="RTT107_BRCT_5"/>
    <property type="match status" value="1"/>
</dbReference>
<feature type="region of interest" description="Disordered" evidence="1">
    <location>
        <begin position="304"/>
        <end position="325"/>
    </location>
</feature>
<feature type="compositionally biased region" description="Basic and acidic residues" evidence="1">
    <location>
        <begin position="683"/>
        <end position="708"/>
    </location>
</feature>
<feature type="compositionally biased region" description="Basic and acidic residues" evidence="1">
    <location>
        <begin position="601"/>
        <end position="610"/>
    </location>
</feature>
<dbReference type="Pfam" id="PF12738">
    <property type="entry name" value="PTCB-BRCT"/>
    <property type="match status" value="1"/>
</dbReference>
<feature type="compositionally biased region" description="Acidic residues" evidence="1">
    <location>
        <begin position="1044"/>
        <end position="1060"/>
    </location>
</feature>
<dbReference type="OrthoDB" id="342264at2759"/>
<feature type="compositionally biased region" description="Acidic residues" evidence="1">
    <location>
        <begin position="653"/>
        <end position="664"/>
    </location>
</feature>
<evidence type="ECO:0000313" key="3">
    <source>
        <dbReference type="EMBL" id="KAF9521955.1"/>
    </source>
</evidence>
<dbReference type="PANTHER" id="PTHR47667:SF1">
    <property type="entry name" value="REGULATOR OF TY1 TRANSPOSITION PROTEIN 107"/>
    <property type="match status" value="1"/>
</dbReference>
<dbReference type="CDD" id="cd18432">
    <property type="entry name" value="BRCT_PAXIP1_rpt6_like"/>
    <property type="match status" value="1"/>
</dbReference>
<feature type="compositionally biased region" description="Basic residues" evidence="1">
    <location>
        <begin position="1009"/>
        <end position="1021"/>
    </location>
</feature>
<evidence type="ECO:0000259" key="2">
    <source>
        <dbReference type="PROSITE" id="PS50172"/>
    </source>
</evidence>
<dbReference type="Gene3D" id="3.40.50.10190">
    <property type="entry name" value="BRCT domain"/>
    <property type="match status" value="5"/>
</dbReference>
<gene>
    <name evidence="3" type="ORF">CPB83DRAFT_823252</name>
</gene>
<dbReference type="InterPro" id="IPR053036">
    <property type="entry name" value="CellCycle_DNARepair_Reg"/>
</dbReference>
<comment type="caution">
    <text evidence="3">The sequence shown here is derived from an EMBL/GenBank/DDBJ whole genome shotgun (WGS) entry which is preliminary data.</text>
</comment>
<feature type="compositionally biased region" description="Basic and acidic residues" evidence="1">
    <location>
        <begin position="1315"/>
        <end position="1327"/>
    </location>
</feature>
<accession>A0A9P6E3R8</accession>
<feature type="region of interest" description="Disordered" evidence="1">
    <location>
        <begin position="1282"/>
        <end position="1341"/>
    </location>
</feature>
<feature type="compositionally biased region" description="Acidic residues" evidence="1">
    <location>
        <begin position="805"/>
        <end position="814"/>
    </location>
</feature>
<dbReference type="InterPro" id="IPR036420">
    <property type="entry name" value="BRCT_dom_sf"/>
</dbReference>
<feature type="region of interest" description="Disordered" evidence="1">
    <location>
        <begin position="553"/>
        <end position="1236"/>
    </location>
</feature>
<feature type="compositionally biased region" description="Acidic residues" evidence="1">
    <location>
        <begin position="837"/>
        <end position="852"/>
    </location>
</feature>
<dbReference type="GO" id="GO:0035361">
    <property type="term" value="C:Cul8-RING ubiquitin ligase complex"/>
    <property type="evidence" value="ECO:0007669"/>
    <property type="project" value="TreeGrafter"/>
</dbReference>
<evidence type="ECO:0000313" key="4">
    <source>
        <dbReference type="Proteomes" id="UP000807306"/>
    </source>
</evidence>
<feature type="domain" description="BRCT" evidence="2">
    <location>
        <begin position="392"/>
        <end position="470"/>
    </location>
</feature>
<dbReference type="GO" id="GO:0006302">
    <property type="term" value="P:double-strand break repair"/>
    <property type="evidence" value="ECO:0007669"/>
    <property type="project" value="TreeGrafter"/>
</dbReference>
<organism evidence="3 4">
    <name type="scientific">Crepidotus variabilis</name>
    <dbReference type="NCBI Taxonomy" id="179855"/>
    <lineage>
        <taxon>Eukaryota</taxon>
        <taxon>Fungi</taxon>
        <taxon>Dikarya</taxon>
        <taxon>Basidiomycota</taxon>
        <taxon>Agaricomycotina</taxon>
        <taxon>Agaricomycetes</taxon>
        <taxon>Agaricomycetidae</taxon>
        <taxon>Agaricales</taxon>
        <taxon>Agaricineae</taxon>
        <taxon>Crepidotaceae</taxon>
        <taxon>Crepidotus</taxon>
    </lineage>
</organism>
<name>A0A9P6E3R8_9AGAR</name>
<dbReference type="CDD" id="cd17743">
    <property type="entry name" value="BRCT_BRC1_like_rpt5"/>
    <property type="match status" value="1"/>
</dbReference>
<proteinExistence type="predicted"/>
<dbReference type="GO" id="GO:1990683">
    <property type="term" value="P:DNA double-strand break attachment to nuclear envelope"/>
    <property type="evidence" value="ECO:0007669"/>
    <property type="project" value="TreeGrafter"/>
</dbReference>
<feature type="compositionally biased region" description="Acidic residues" evidence="1">
    <location>
        <begin position="1134"/>
        <end position="1146"/>
    </location>
</feature>
<evidence type="ECO:0000256" key="1">
    <source>
        <dbReference type="SAM" id="MobiDB-lite"/>
    </source>
</evidence>
<reference evidence="3" key="1">
    <citation type="submission" date="2020-11" db="EMBL/GenBank/DDBJ databases">
        <authorList>
            <consortium name="DOE Joint Genome Institute"/>
            <person name="Ahrendt S."/>
            <person name="Riley R."/>
            <person name="Andreopoulos W."/>
            <person name="Labutti K."/>
            <person name="Pangilinan J."/>
            <person name="Ruiz-Duenas F.J."/>
            <person name="Barrasa J.M."/>
            <person name="Sanchez-Garcia M."/>
            <person name="Camarero S."/>
            <person name="Miyauchi S."/>
            <person name="Serrano A."/>
            <person name="Linde D."/>
            <person name="Babiker R."/>
            <person name="Drula E."/>
            <person name="Ayuso-Fernandez I."/>
            <person name="Pacheco R."/>
            <person name="Padilla G."/>
            <person name="Ferreira P."/>
            <person name="Barriuso J."/>
            <person name="Kellner H."/>
            <person name="Castanera R."/>
            <person name="Alfaro M."/>
            <person name="Ramirez L."/>
            <person name="Pisabarro A.G."/>
            <person name="Kuo A."/>
            <person name="Tritt A."/>
            <person name="Lipzen A."/>
            <person name="He G."/>
            <person name="Yan M."/>
            <person name="Ng V."/>
            <person name="Cullen D."/>
            <person name="Martin F."/>
            <person name="Rosso M.-N."/>
            <person name="Henrissat B."/>
            <person name="Hibbett D."/>
            <person name="Martinez A.T."/>
            <person name="Grigoriev I.V."/>
        </authorList>
    </citation>
    <scope>NUCLEOTIDE SEQUENCE</scope>
    <source>
        <strain evidence="3">CBS 506.95</strain>
    </source>
</reference>
<dbReference type="InterPro" id="IPR001357">
    <property type="entry name" value="BRCT_dom"/>
</dbReference>
<feature type="compositionally biased region" description="Acidic residues" evidence="1">
    <location>
        <begin position="305"/>
        <end position="314"/>
    </location>
</feature>
<keyword evidence="4" id="KW-1185">Reference proteome</keyword>
<sequence length="1548" mass="170059">MSSQPTAQHAIFSTICYFITSSTSSERAEKLSHVLNTNGATVAAGELQDPKLNIIISNSNKFEGWDLISSREGINIVTEQWVERSLVLGKIQSPSHYSADPAMIFSGITACATDLPSGDLEVLTAGITALGGQWRIGLTKEVTHLFALNTGSAKYATAMHFQPETGVKIIVPHWFDDAVRLGMGGLPTRAYEWPEPEVIRGVDLSRVGAKGKGTSANLEKDSMKRSMYASAALFTAAMGQPSPSFNADIPMASIMKSTPPQVVTSMVWEGRKFVLSRTLELYNGRRESLQLSIERAGGVVIRYEGDEEEPEPLSEADKKSDMELGKKERIRRRNEAEQAKNCDVLITRWRYGRAYVQAFQAGKTIGTLAWLFLVHSSGVFTNPMDQILHYPIPKRPIEGFSNHLISLTNYTGEAREYLKKLIGVMGAKFTPSMTGSNTALIAATQAGTKAVKAQAWSIPVVNHTWLEDCFVQWRNLTTATEKYIVFPPGVDFSEVLGDRGVGVGKGVEAEVDDLASMVFEEDEVVEMHAGKDDSMHVDGSIQDEQEDIEMHLDMPNGTAGSAKEVELSLQDHEEEDHPDPKSSRRNQANNMDVDIVPSLTKRQDVHHRDTLQSPGKGQPKTKPPVTPLRSPAKPVTYSSKTKQARRKIIHESSDDEEEEDDEEDARVAKKVPTGTKSKPHPITKVDETLSHSDQEDEEPVVKRKEKLPSKSKSKTKAVSDTEIIDLSDSDDNLHGSKQARKSQSRTRAGRESDAEQEEEVVIKSPPKPKASKSKPTSKLSEKAPPKPRVVSKPTRGSRRIKTTPESEDEDEAVEAEVAPIVEVPSARLKSKRKANAELDEEEAAEDDENAEEELPKFKIGKPTGKRNATEAEAKKDRSGKTKLVQTSPESDDDDQPLDELIKRVTPKKSSHSSPEKVSNSKNKARTGAFGLADAINMAVTPVTGTGLLTRTKADARTRIKKKVVKEVAKENSDEEDEENTAKSSKITKGRKNGAEGSDAEENESEKGKVKTASKGKSRAVTKPKQQPNTRPTNRTKPRRFHSSDEEEDPSDVDDDDDDDSLPAAPHLLTKSESRKKGKAKALPKDDTDPPILTKQKSTKNGKSVASSSKQTVAVVISTPQANKRAAKALLKEAAEEEQEESDEAMEDPPKSKNSPKRTASKPGSKVKAISPSSGEEAPPKSRTGRSKQETSKKGSAFRRPAAHERKPSASAEVVTDDTPSAASVAPPRRNAAAKARQHLHDTLMPDLVNFEAQMKKSKGKGRRSTSSYGAFALDSEPDVEVELGGKRKKGRVDEEDMPEDDVPEVVENPKKKRRLSDQNEGKIEVRVNRNANGKRKAEKEENLDSGRIVLLTTQISLSEEVIKTLAKMGVTITSRPGECTHLIAPHIVRTEKFLCALAQAPFIVTAKWATASAASKKLLPEKDFLLSNESPDKKYDIDLADALSRARANHGKLLEGKTFYITPKVQVDKKLLKNVVGACGGTVSLQSPTLRIISNNTESRFVISCKEDQSIWRPIADQDHKIYTHELLLMGVLKQQMEWDNKDFLVNA</sequence>
<feature type="compositionally biased region" description="Basic and acidic residues" evidence="1">
    <location>
        <begin position="315"/>
        <end position="325"/>
    </location>
</feature>
<feature type="compositionally biased region" description="Low complexity" evidence="1">
    <location>
        <begin position="1225"/>
        <end position="1234"/>
    </location>
</feature>
<feature type="domain" description="BRCT" evidence="2">
    <location>
        <begin position="100"/>
        <end position="180"/>
    </location>
</feature>
<dbReference type="Proteomes" id="UP000807306">
    <property type="component" value="Unassembled WGS sequence"/>
</dbReference>
<dbReference type="GO" id="GO:0005634">
    <property type="term" value="C:nucleus"/>
    <property type="evidence" value="ECO:0007669"/>
    <property type="project" value="TreeGrafter"/>
</dbReference>
<dbReference type="SUPFAM" id="SSF52113">
    <property type="entry name" value="BRCT domain"/>
    <property type="match status" value="4"/>
</dbReference>
<feature type="compositionally biased region" description="Polar residues" evidence="1">
    <location>
        <begin position="1094"/>
        <end position="1121"/>
    </location>
</feature>
<feature type="compositionally biased region" description="Low complexity" evidence="1">
    <location>
        <begin position="815"/>
        <end position="826"/>
    </location>
</feature>
<feature type="compositionally biased region" description="Acidic residues" evidence="1">
    <location>
        <begin position="1293"/>
        <end position="1304"/>
    </location>
</feature>
<dbReference type="EMBL" id="MU157970">
    <property type="protein sequence ID" value="KAF9521955.1"/>
    <property type="molecule type" value="Genomic_DNA"/>
</dbReference>
<protein>
    <recommendedName>
        <fullName evidence="2">BRCT domain-containing protein</fullName>
    </recommendedName>
</protein>
<dbReference type="CDD" id="cd00027">
    <property type="entry name" value="BRCT"/>
    <property type="match status" value="1"/>
</dbReference>
<dbReference type="PROSITE" id="PS50172">
    <property type="entry name" value="BRCT"/>
    <property type="match status" value="4"/>
</dbReference>
<dbReference type="SMART" id="SM00292">
    <property type="entry name" value="BRCT"/>
    <property type="match status" value="6"/>
</dbReference>
<dbReference type="PANTHER" id="PTHR47667">
    <property type="entry name" value="REGULATOR OF TY1 TRANSPOSITION PROTEIN 107"/>
    <property type="match status" value="1"/>
</dbReference>
<dbReference type="CDD" id="cd18436">
    <property type="entry name" value="BRCT_BRC1_like_rpt2"/>
    <property type="match status" value="1"/>
</dbReference>
<feature type="domain" description="BRCT" evidence="2">
    <location>
        <begin position="1339"/>
        <end position="1426"/>
    </location>
</feature>
<dbReference type="Pfam" id="PF16589">
    <property type="entry name" value="BRCT_2"/>
    <property type="match status" value="2"/>
</dbReference>
<feature type="compositionally biased region" description="Basic and acidic residues" evidence="1">
    <location>
        <begin position="867"/>
        <end position="879"/>
    </location>
</feature>
<feature type="domain" description="BRCT" evidence="2">
    <location>
        <begin position="7"/>
        <end position="99"/>
    </location>
</feature>
<feature type="compositionally biased region" description="Polar residues" evidence="1">
    <location>
        <begin position="911"/>
        <end position="921"/>
    </location>
</feature>